<evidence type="ECO:0000256" key="1">
    <source>
        <dbReference type="ARBA" id="ARBA00004141"/>
    </source>
</evidence>
<keyword evidence="3 6" id="KW-0812">Transmembrane</keyword>
<keyword evidence="4 6" id="KW-1133">Transmembrane helix</keyword>
<evidence type="ECO:0000313" key="7">
    <source>
        <dbReference type="Proteomes" id="UP000887560"/>
    </source>
</evidence>
<dbReference type="WBParaSite" id="scf7180000420959.g6005">
    <property type="protein sequence ID" value="scf7180000420959.g6005"/>
    <property type="gene ID" value="scf7180000420959.g6005"/>
</dbReference>
<comment type="subcellular location">
    <subcellularLocation>
        <location evidence="1">Membrane</location>
        <topology evidence="1">Multi-pass membrane protein</topology>
    </subcellularLocation>
</comment>
<comment type="similarity">
    <text evidence="2">Belongs to the SLC13A/DASS transporter (TC 2.A.47) family. NADC subfamily.</text>
</comment>
<dbReference type="PANTHER" id="PTHR10283">
    <property type="entry name" value="SOLUTE CARRIER FAMILY 13 MEMBER"/>
    <property type="match status" value="1"/>
</dbReference>
<proteinExistence type="inferred from homology"/>
<evidence type="ECO:0000256" key="3">
    <source>
        <dbReference type="ARBA" id="ARBA00022692"/>
    </source>
</evidence>
<reference evidence="8" key="1">
    <citation type="submission" date="2022-11" db="UniProtKB">
        <authorList>
            <consortium name="WormBaseParasite"/>
        </authorList>
    </citation>
    <scope>IDENTIFICATION</scope>
</reference>
<dbReference type="InterPro" id="IPR001898">
    <property type="entry name" value="SLC13A/DASS"/>
</dbReference>
<protein>
    <submittedName>
        <fullName evidence="8">Solute carrier family 13 member 5</fullName>
    </submittedName>
</protein>
<sequence>GPIRYEEITVVLSFLALIILWMTRPIWHKMFKPNYVSDGTSAMLISMLLFILPAENPFSSKIVERLVENKKDEPIRTVMTWKLMREKFSWSTLFLLGGGFAMADGVKKSGLSELLCSQLSGMQWLPPWTFIAFSSAIVCLPMVASIAIAQNMNPLIYVLPVTFASSFTFMFPAGTPPNAIVFSAKILHVSDMIIGGLVLKISSFILCQVFAQTYAYLIFDMEGFNVSTPLTPNAP</sequence>
<keyword evidence="5 6" id="KW-0472">Membrane</keyword>
<evidence type="ECO:0000256" key="4">
    <source>
        <dbReference type="ARBA" id="ARBA00022989"/>
    </source>
</evidence>
<feature type="transmembrane region" description="Helical" evidence="6">
    <location>
        <begin position="88"/>
        <end position="106"/>
    </location>
</feature>
<feature type="transmembrane region" description="Helical" evidence="6">
    <location>
        <begin position="155"/>
        <end position="174"/>
    </location>
</feature>
<evidence type="ECO:0000256" key="2">
    <source>
        <dbReference type="ARBA" id="ARBA00006772"/>
    </source>
</evidence>
<dbReference type="GO" id="GO:0005310">
    <property type="term" value="F:dicarboxylic acid transmembrane transporter activity"/>
    <property type="evidence" value="ECO:0007669"/>
    <property type="project" value="UniProtKB-ARBA"/>
</dbReference>
<evidence type="ECO:0000313" key="8">
    <source>
        <dbReference type="WBParaSite" id="scf7180000420959.g6005"/>
    </source>
</evidence>
<dbReference type="AlphaFoldDB" id="A0A915NQC6"/>
<evidence type="ECO:0000256" key="6">
    <source>
        <dbReference type="SAM" id="Phobius"/>
    </source>
</evidence>
<dbReference type="PANTHER" id="PTHR10283:SF82">
    <property type="entry name" value="SOLUTE CARRIER FAMILY 13 MEMBER 2"/>
    <property type="match status" value="1"/>
</dbReference>
<dbReference type="GO" id="GO:0005886">
    <property type="term" value="C:plasma membrane"/>
    <property type="evidence" value="ECO:0007669"/>
    <property type="project" value="TreeGrafter"/>
</dbReference>
<feature type="transmembrane region" description="Helical" evidence="6">
    <location>
        <begin position="6"/>
        <end position="23"/>
    </location>
</feature>
<dbReference type="Proteomes" id="UP000887560">
    <property type="component" value="Unplaced"/>
</dbReference>
<dbReference type="GO" id="GO:0015556">
    <property type="term" value="F:C4-dicarboxylate transmembrane transporter activity"/>
    <property type="evidence" value="ECO:0007669"/>
    <property type="project" value="UniProtKB-ARBA"/>
</dbReference>
<organism evidence="7 8">
    <name type="scientific">Meloidogyne floridensis</name>
    <dbReference type="NCBI Taxonomy" id="298350"/>
    <lineage>
        <taxon>Eukaryota</taxon>
        <taxon>Metazoa</taxon>
        <taxon>Ecdysozoa</taxon>
        <taxon>Nematoda</taxon>
        <taxon>Chromadorea</taxon>
        <taxon>Rhabditida</taxon>
        <taxon>Tylenchina</taxon>
        <taxon>Tylenchomorpha</taxon>
        <taxon>Tylenchoidea</taxon>
        <taxon>Meloidogynidae</taxon>
        <taxon>Meloidogyninae</taxon>
        <taxon>Meloidogyne</taxon>
    </lineage>
</organism>
<keyword evidence="7" id="KW-1185">Reference proteome</keyword>
<dbReference type="Pfam" id="PF00939">
    <property type="entry name" value="Na_sulph_symp"/>
    <property type="match status" value="1"/>
</dbReference>
<accession>A0A915NQC6</accession>
<feature type="transmembrane region" description="Helical" evidence="6">
    <location>
        <begin position="127"/>
        <end position="149"/>
    </location>
</feature>
<feature type="transmembrane region" description="Helical" evidence="6">
    <location>
        <begin position="186"/>
        <end position="211"/>
    </location>
</feature>
<evidence type="ECO:0000256" key="5">
    <source>
        <dbReference type="ARBA" id="ARBA00023136"/>
    </source>
</evidence>
<name>A0A915NQC6_9BILA</name>